<accession>A0A5C3N3U6</accession>
<keyword evidence="1" id="KW-0862">Zinc</keyword>
<dbReference type="PANTHER" id="PTHR15555">
    <property type="entry name" value="ZINC FINGER HIT DOMAIN CONTAINING PROTEIN 2 PROTEIN FON -RELATED"/>
    <property type="match status" value="1"/>
</dbReference>
<dbReference type="Proteomes" id="UP000305948">
    <property type="component" value="Unassembled WGS sequence"/>
</dbReference>
<dbReference type="AlphaFoldDB" id="A0A5C3N3U6"/>
<name>A0A5C3N3U6_9AGAM</name>
<keyword evidence="4" id="KW-1185">Reference proteome</keyword>
<dbReference type="OrthoDB" id="18412at2759"/>
<reference evidence="3 4" key="1">
    <citation type="journal article" date="2019" name="Nat. Ecol. Evol.">
        <title>Megaphylogeny resolves global patterns of mushroom evolution.</title>
        <authorList>
            <person name="Varga T."/>
            <person name="Krizsan K."/>
            <person name="Foldi C."/>
            <person name="Dima B."/>
            <person name="Sanchez-Garcia M."/>
            <person name="Sanchez-Ramirez S."/>
            <person name="Szollosi G.J."/>
            <person name="Szarkandi J.G."/>
            <person name="Papp V."/>
            <person name="Albert L."/>
            <person name="Andreopoulos W."/>
            <person name="Angelini C."/>
            <person name="Antonin V."/>
            <person name="Barry K.W."/>
            <person name="Bougher N.L."/>
            <person name="Buchanan P."/>
            <person name="Buyck B."/>
            <person name="Bense V."/>
            <person name="Catcheside P."/>
            <person name="Chovatia M."/>
            <person name="Cooper J."/>
            <person name="Damon W."/>
            <person name="Desjardin D."/>
            <person name="Finy P."/>
            <person name="Geml J."/>
            <person name="Haridas S."/>
            <person name="Hughes K."/>
            <person name="Justo A."/>
            <person name="Karasinski D."/>
            <person name="Kautmanova I."/>
            <person name="Kiss B."/>
            <person name="Kocsube S."/>
            <person name="Kotiranta H."/>
            <person name="LaButti K.M."/>
            <person name="Lechner B.E."/>
            <person name="Liimatainen K."/>
            <person name="Lipzen A."/>
            <person name="Lukacs Z."/>
            <person name="Mihaltcheva S."/>
            <person name="Morgado L.N."/>
            <person name="Niskanen T."/>
            <person name="Noordeloos M.E."/>
            <person name="Ohm R.A."/>
            <person name="Ortiz-Santana B."/>
            <person name="Ovrebo C."/>
            <person name="Racz N."/>
            <person name="Riley R."/>
            <person name="Savchenko A."/>
            <person name="Shiryaev A."/>
            <person name="Soop K."/>
            <person name="Spirin V."/>
            <person name="Szebenyi C."/>
            <person name="Tomsovsky M."/>
            <person name="Tulloss R.E."/>
            <person name="Uehling J."/>
            <person name="Grigoriev I.V."/>
            <person name="Vagvolgyi C."/>
            <person name="Papp T."/>
            <person name="Martin F.M."/>
            <person name="Miettinen O."/>
            <person name="Hibbett D.S."/>
            <person name="Nagy L.G."/>
        </authorList>
    </citation>
    <scope>NUCLEOTIDE SEQUENCE [LARGE SCALE GENOMIC DNA]</scope>
    <source>
        <strain evidence="3 4">OMC1185</strain>
    </source>
</reference>
<evidence type="ECO:0000259" key="2">
    <source>
        <dbReference type="PROSITE" id="PS51083"/>
    </source>
</evidence>
<dbReference type="InterPro" id="IPR007529">
    <property type="entry name" value="Znf_HIT"/>
</dbReference>
<dbReference type="PANTHER" id="PTHR15555:SF0">
    <property type="entry name" value="ZINC FINGER HIT DOMAIN-CONTAINING PROTEIN 2"/>
    <property type="match status" value="1"/>
</dbReference>
<dbReference type="PROSITE" id="PS51083">
    <property type="entry name" value="ZF_HIT"/>
    <property type="match status" value="1"/>
</dbReference>
<dbReference type="InterPro" id="IPR039646">
    <property type="entry name" value="ZNHIT2"/>
</dbReference>
<sequence length="462" mass="50836">MASSSTPGPAEPLSQVPCGICRRQFSKYLCPKCNVPYCSLTCFRSEAHGDCSESFYRKEVEVDIKTAPTKTAEERLKMMDLLKRFEEDSLDDDGDIMKVLGDDGQEEDENDLAGRLGKVDLDSVPPEELWSMLTPEEREKFIKAVDDPNSDLAQQLFASEELENVRIDPWWEDPDASVAQEEEQVTTSATANSRLRKRYGKKPEMSICVPTSMVKPIPASSPSLLYNACALCVAYAFTTRHLAISPLSSSPTDATDVLSPLIPFLVERKSTLVYSNLSDVVTDLWSRFGQDLMTPQMLALLLRDAARLVRPSRVVEISPQSTSSQPPADSAGAEVDLETHPNADLFRVFSDLAQVFEANSITSNSAKSKPNLKAGAKLKQSHITHKLTFYTVHVLSTPSVVLDMLASEAVHRATVMESEANTGWSGEGVDGQTKSKREVENIRATANEARRASAGGRLIEEL</sequence>
<organism evidence="3 4">
    <name type="scientific">Heliocybe sulcata</name>
    <dbReference type="NCBI Taxonomy" id="5364"/>
    <lineage>
        <taxon>Eukaryota</taxon>
        <taxon>Fungi</taxon>
        <taxon>Dikarya</taxon>
        <taxon>Basidiomycota</taxon>
        <taxon>Agaricomycotina</taxon>
        <taxon>Agaricomycetes</taxon>
        <taxon>Gloeophyllales</taxon>
        <taxon>Gloeophyllaceae</taxon>
        <taxon>Heliocybe</taxon>
    </lineage>
</organism>
<dbReference type="GO" id="GO:0008270">
    <property type="term" value="F:zinc ion binding"/>
    <property type="evidence" value="ECO:0007669"/>
    <property type="project" value="UniProtKB-UniRule"/>
</dbReference>
<proteinExistence type="predicted"/>
<dbReference type="STRING" id="5364.A0A5C3N3U6"/>
<keyword evidence="1" id="KW-0863">Zinc-finger</keyword>
<dbReference type="Pfam" id="PF04438">
    <property type="entry name" value="zf-HIT"/>
    <property type="match status" value="1"/>
</dbReference>
<evidence type="ECO:0000313" key="3">
    <source>
        <dbReference type="EMBL" id="TFK51937.1"/>
    </source>
</evidence>
<gene>
    <name evidence="3" type="ORF">OE88DRAFT_1734950</name>
</gene>
<evidence type="ECO:0000256" key="1">
    <source>
        <dbReference type="PROSITE-ProRule" id="PRU00453"/>
    </source>
</evidence>
<dbReference type="CDD" id="cd23024">
    <property type="entry name" value="zf-HIT_ZNHIT2-3"/>
    <property type="match status" value="1"/>
</dbReference>
<dbReference type="SUPFAM" id="SSF144232">
    <property type="entry name" value="HIT/MYND zinc finger-like"/>
    <property type="match status" value="1"/>
</dbReference>
<feature type="domain" description="HIT-type" evidence="2">
    <location>
        <begin position="18"/>
        <end position="51"/>
    </location>
</feature>
<keyword evidence="1" id="KW-0479">Metal-binding</keyword>
<protein>
    <recommendedName>
        <fullName evidence="2">HIT-type domain-containing protein</fullName>
    </recommendedName>
</protein>
<dbReference type="Gene3D" id="3.30.60.190">
    <property type="match status" value="1"/>
</dbReference>
<evidence type="ECO:0000313" key="4">
    <source>
        <dbReference type="Proteomes" id="UP000305948"/>
    </source>
</evidence>
<dbReference type="EMBL" id="ML213510">
    <property type="protein sequence ID" value="TFK51937.1"/>
    <property type="molecule type" value="Genomic_DNA"/>
</dbReference>